<gene>
    <name evidence="2" type="ORF">LCGC14_3163270</name>
</gene>
<accession>A0A0F8VQR4</accession>
<reference evidence="2" key="1">
    <citation type="journal article" date="2015" name="Nature">
        <title>Complex archaea that bridge the gap between prokaryotes and eukaryotes.</title>
        <authorList>
            <person name="Spang A."/>
            <person name="Saw J.H."/>
            <person name="Jorgensen S.L."/>
            <person name="Zaremba-Niedzwiedzka K."/>
            <person name="Martijn J."/>
            <person name="Lind A.E."/>
            <person name="van Eijk R."/>
            <person name="Schleper C."/>
            <person name="Guy L."/>
            <person name="Ettema T.J."/>
        </authorList>
    </citation>
    <scope>NUCLEOTIDE SEQUENCE</scope>
</reference>
<organism evidence="2">
    <name type="scientific">marine sediment metagenome</name>
    <dbReference type="NCBI Taxonomy" id="412755"/>
    <lineage>
        <taxon>unclassified sequences</taxon>
        <taxon>metagenomes</taxon>
        <taxon>ecological metagenomes</taxon>
    </lineage>
</organism>
<evidence type="ECO:0000256" key="1">
    <source>
        <dbReference type="SAM" id="MobiDB-lite"/>
    </source>
</evidence>
<dbReference type="AlphaFoldDB" id="A0A0F8VQR4"/>
<feature type="non-terminal residue" evidence="2">
    <location>
        <position position="1"/>
    </location>
</feature>
<proteinExistence type="predicted"/>
<feature type="region of interest" description="Disordered" evidence="1">
    <location>
        <begin position="1"/>
        <end position="34"/>
    </location>
</feature>
<feature type="compositionally biased region" description="Basic and acidic residues" evidence="1">
    <location>
        <begin position="7"/>
        <end position="34"/>
    </location>
</feature>
<protein>
    <submittedName>
        <fullName evidence="2">Uncharacterized protein</fullName>
    </submittedName>
</protein>
<comment type="caution">
    <text evidence="2">The sequence shown here is derived from an EMBL/GenBank/DDBJ whole genome shotgun (WGS) entry which is preliminary data.</text>
</comment>
<dbReference type="EMBL" id="LAZR01069979">
    <property type="protein sequence ID" value="KKK46637.1"/>
    <property type="molecule type" value="Genomic_DNA"/>
</dbReference>
<sequence length="34" mass="3870">ASQASGEIRESERATFPERSYDVSEPTEKRDKGR</sequence>
<name>A0A0F8VQR4_9ZZZZ</name>
<evidence type="ECO:0000313" key="2">
    <source>
        <dbReference type="EMBL" id="KKK46637.1"/>
    </source>
</evidence>